<protein>
    <submittedName>
        <fullName evidence="2">Uncharacterized protein</fullName>
    </submittedName>
</protein>
<keyword evidence="3" id="KW-1185">Reference proteome</keyword>
<evidence type="ECO:0000313" key="2">
    <source>
        <dbReference type="EMBL" id="KAG2619444.1"/>
    </source>
</evidence>
<feature type="region of interest" description="Disordered" evidence="1">
    <location>
        <begin position="91"/>
        <end position="117"/>
    </location>
</feature>
<comment type="caution">
    <text evidence="2">The sequence shown here is derived from an EMBL/GenBank/DDBJ whole genome shotgun (WGS) entry which is preliminary data.</text>
</comment>
<evidence type="ECO:0000256" key="1">
    <source>
        <dbReference type="SAM" id="MobiDB-lite"/>
    </source>
</evidence>
<evidence type="ECO:0000313" key="3">
    <source>
        <dbReference type="Proteomes" id="UP000823388"/>
    </source>
</evidence>
<name>A0A8T0UF79_PANVG</name>
<reference evidence="2" key="1">
    <citation type="submission" date="2020-05" db="EMBL/GenBank/DDBJ databases">
        <title>WGS assembly of Panicum virgatum.</title>
        <authorList>
            <person name="Lovell J.T."/>
            <person name="Jenkins J."/>
            <person name="Shu S."/>
            <person name="Juenger T.E."/>
            <person name="Schmutz J."/>
        </authorList>
    </citation>
    <scope>NUCLEOTIDE SEQUENCE</scope>
    <source>
        <strain evidence="2">AP13</strain>
    </source>
</reference>
<dbReference type="AlphaFoldDB" id="A0A8T0UF79"/>
<dbReference type="Proteomes" id="UP000823388">
    <property type="component" value="Chromosome 3N"/>
</dbReference>
<accession>A0A8T0UF79</accession>
<organism evidence="2 3">
    <name type="scientific">Panicum virgatum</name>
    <name type="common">Blackwell switchgrass</name>
    <dbReference type="NCBI Taxonomy" id="38727"/>
    <lineage>
        <taxon>Eukaryota</taxon>
        <taxon>Viridiplantae</taxon>
        <taxon>Streptophyta</taxon>
        <taxon>Embryophyta</taxon>
        <taxon>Tracheophyta</taxon>
        <taxon>Spermatophyta</taxon>
        <taxon>Magnoliopsida</taxon>
        <taxon>Liliopsida</taxon>
        <taxon>Poales</taxon>
        <taxon>Poaceae</taxon>
        <taxon>PACMAD clade</taxon>
        <taxon>Panicoideae</taxon>
        <taxon>Panicodae</taxon>
        <taxon>Paniceae</taxon>
        <taxon>Panicinae</taxon>
        <taxon>Panicum</taxon>
        <taxon>Panicum sect. Hiantes</taxon>
    </lineage>
</organism>
<dbReference type="EMBL" id="CM029042">
    <property type="protein sequence ID" value="KAG2619444.1"/>
    <property type="molecule type" value="Genomic_DNA"/>
</dbReference>
<gene>
    <name evidence="2" type="ORF">PVAP13_3NG076938</name>
</gene>
<proteinExistence type="predicted"/>
<sequence>MGRLWAEVLRPCGASRRQRGRHICAPGRMVPFLWLEGKIGAKARQRIRARDVLAFCFARKPGAIPCCRLESWEAAGARCFLLRPAGKEGIPLQGSDADSSAAQPKPNPAEQLSIGHG</sequence>